<geneLocation type="plasmid" evidence="1 2">
    <name>unnamed</name>
</geneLocation>
<dbReference type="InterPro" id="IPR010642">
    <property type="entry name" value="Invasion_prot_B"/>
</dbReference>
<dbReference type="Pfam" id="PF06776">
    <property type="entry name" value="IalB"/>
    <property type="match status" value="1"/>
</dbReference>
<evidence type="ECO:0000313" key="1">
    <source>
        <dbReference type="EMBL" id="UTU55382.1"/>
    </source>
</evidence>
<dbReference type="EMBL" id="CP088148">
    <property type="protein sequence ID" value="UTU55382.1"/>
    <property type="molecule type" value="Genomic_DNA"/>
</dbReference>
<sequence length="83" mass="8427">MSSSGGSAMGPWPATSCFRGLLLDAGASLQIDDGPSLDVLRFSTCVPAGCIVQLTLDEGTVAALRGGAALKSEVRSTDQKEAL</sequence>
<keyword evidence="2" id="KW-1185">Reference proteome</keyword>
<keyword evidence="1" id="KW-0614">Plasmid</keyword>
<dbReference type="Proteomes" id="UP001060070">
    <property type="component" value="Plasmid unnamed"/>
</dbReference>
<proteinExistence type="predicted"/>
<evidence type="ECO:0000313" key="2">
    <source>
        <dbReference type="Proteomes" id="UP001060070"/>
    </source>
</evidence>
<name>A0AB38TNE2_9HYPH</name>
<organism evidence="1 2">
    <name type="scientific">Mesorhizobium ciceri</name>
    <dbReference type="NCBI Taxonomy" id="39645"/>
    <lineage>
        <taxon>Bacteria</taxon>
        <taxon>Pseudomonadati</taxon>
        <taxon>Pseudomonadota</taxon>
        <taxon>Alphaproteobacteria</taxon>
        <taxon>Hyphomicrobiales</taxon>
        <taxon>Phyllobacteriaceae</taxon>
        <taxon>Mesorhizobium</taxon>
    </lineage>
</organism>
<reference evidence="1 2" key="1">
    <citation type="journal article" date="2022" name="Microbiol. Resour. Announc.">
        <title>Complete Genome Sequence of Mesorhizobium ciceri Strain R30, a Rhizobium Used as a Commercial Inoculant for Chickpea in Argentina.</title>
        <authorList>
            <person name="Foresto E."/>
            <person name="Revale S."/>
            <person name="Primo E."/>
            <person name="Nievas F."/>
            <person name="Carezzano E."/>
            <person name="Puente M."/>
            <person name="Alzari P."/>
            <person name="Mart M."/>
            <person name="Ben-Assaya M."/>
            <person name="Mornico D."/>
            <person name="Santoro M."/>
            <person name="Mart F."/>
            <person name="Giordano W."/>
            <person name="Bogino P."/>
        </authorList>
    </citation>
    <scope>NUCLEOTIDE SEQUENCE [LARGE SCALE GENOMIC DNA]</scope>
    <source>
        <strain evidence="1 2">R30</strain>
    </source>
</reference>
<protein>
    <submittedName>
        <fullName evidence="1">Invasion associated locus B family protein</fullName>
    </submittedName>
</protein>
<gene>
    <name evidence="1" type="ORF">LRP29_32965</name>
</gene>
<dbReference type="AlphaFoldDB" id="A0AB38TNE2"/>
<dbReference type="RefSeq" id="WP_245265411.1">
    <property type="nucleotide sequence ID" value="NZ_CP088148.1"/>
</dbReference>
<dbReference type="InterPro" id="IPR038696">
    <property type="entry name" value="IalB_sf"/>
</dbReference>
<accession>A0AB38TNE2</accession>
<dbReference type="Gene3D" id="2.60.40.1880">
    <property type="entry name" value="Invasion associated locus B (IalB) protein"/>
    <property type="match status" value="1"/>
</dbReference>